<feature type="region of interest" description="Disordered" evidence="1">
    <location>
        <begin position="425"/>
        <end position="471"/>
    </location>
</feature>
<reference evidence="2 3" key="1">
    <citation type="submission" date="2016-06" db="EMBL/GenBank/DDBJ databases">
        <title>Living apart together: crosstalk between the core and supernumerary genomes in a fungal plant pathogen.</title>
        <authorList>
            <person name="Vanheule A."/>
            <person name="Audenaert K."/>
            <person name="Warris S."/>
            <person name="Van De Geest H."/>
            <person name="Schijlen E."/>
            <person name="Hofte M."/>
            <person name="De Saeger S."/>
            <person name="Haesaert G."/>
            <person name="Waalwijk C."/>
            <person name="Van Der Lee T."/>
        </authorList>
    </citation>
    <scope>NUCLEOTIDE SEQUENCE [LARGE SCALE GENOMIC DNA]</scope>
    <source>
        <strain evidence="2 3">2516</strain>
    </source>
</reference>
<dbReference type="AlphaFoldDB" id="A0A1B8AJ35"/>
<gene>
    <name evidence="2" type="ORF">FPOA_06923</name>
</gene>
<proteinExistence type="predicted"/>
<evidence type="ECO:0000256" key="1">
    <source>
        <dbReference type="SAM" id="MobiDB-lite"/>
    </source>
</evidence>
<organism evidence="2 3">
    <name type="scientific">Fusarium poae</name>
    <dbReference type="NCBI Taxonomy" id="36050"/>
    <lineage>
        <taxon>Eukaryota</taxon>
        <taxon>Fungi</taxon>
        <taxon>Dikarya</taxon>
        <taxon>Ascomycota</taxon>
        <taxon>Pezizomycotina</taxon>
        <taxon>Sordariomycetes</taxon>
        <taxon>Hypocreomycetidae</taxon>
        <taxon>Hypocreales</taxon>
        <taxon>Nectriaceae</taxon>
        <taxon>Fusarium</taxon>
    </lineage>
</organism>
<keyword evidence="3" id="KW-1185">Reference proteome</keyword>
<dbReference type="Proteomes" id="UP000091967">
    <property type="component" value="Unassembled WGS sequence"/>
</dbReference>
<feature type="compositionally biased region" description="Polar residues" evidence="1">
    <location>
        <begin position="432"/>
        <end position="459"/>
    </location>
</feature>
<dbReference type="EMBL" id="LYXU01000003">
    <property type="protein sequence ID" value="OBS20565.1"/>
    <property type="molecule type" value="Genomic_DNA"/>
</dbReference>
<comment type="caution">
    <text evidence="2">The sequence shown here is derived from an EMBL/GenBank/DDBJ whole genome shotgun (WGS) entry which is preliminary data.</text>
</comment>
<feature type="region of interest" description="Disordered" evidence="1">
    <location>
        <begin position="110"/>
        <end position="135"/>
    </location>
</feature>
<name>A0A1B8AJ35_FUSPO</name>
<evidence type="ECO:0000313" key="3">
    <source>
        <dbReference type="Proteomes" id="UP000091967"/>
    </source>
</evidence>
<evidence type="ECO:0000313" key="2">
    <source>
        <dbReference type="EMBL" id="OBS20565.1"/>
    </source>
</evidence>
<protein>
    <submittedName>
        <fullName evidence="2">Uncharacterized protein</fullName>
    </submittedName>
</protein>
<sequence length="554" mass="61640">MANFFFDSDTQQCFAIPDSGHRITAQIRFFQRSLSGVPQTFQVCDAVAVSCCDKVSAERARTLVDETLSSRLQPGTWLSGQFSFSASKDAPLTSCEESIRDVQCSITQAELEVPPSSRKRPTKRPREEDTTLTLDGITATHRQKGNVQQGGIIDTGNKLQDETTAASIVKRLIDGIKAVQKEVNVHGYKKSYDTSQTVSDELLTGTDSINQLGMNLWNHSDKVEQMAVDVVYLDRLLSSYCRLFLITRQEPVDYDPDPSKEETQKRHADAVSFLSLVVNGLYEFRHSLALVLYSAVCKKRFLFSGITKVGKVRRQHIAQLVVDKLRCEPITIAEDFTVLHPGVFLKHHKQSLQLPDICTALGLPNLKGLSLSGEEIGKYWRGVPIKLLVRQNANKFITRCDEGHGLNLITDCTNNNTRTVMTQPSGEEIQDHNTQQVESRQGDFGTNSAAEGQKPSTSHARSDDATGYGLPQDFRQCETTTLFQPRDNLACNGILLQEFTPPSSREDTDQNNAMADAMAVGTSIDSNPYYPTDLDEVLCNSNMIDYDTDFLGFQ</sequence>
<accession>A0A1B8AJ35</accession>